<gene>
    <name evidence="1" type="ORF">BH720_14575</name>
</gene>
<sequence>MSVGLSIQFLAGRYHATPWDRQVNEGVVEWPPSPWRILRALVSAYYRLPDRPGVEVMRRLVAHLASELPCYDLPEAIATHTRHYMPIWKEGKATTTKVFDTFLVLAGGTLSPQAKIQVLWPTVELDTEERELFAQLCQQVSYLGRAESWVELQLTSVERNQCSTVPMESEQAHPGEVARVLVPLSPEEFKGFQTAIAMLPKPKRKRSQWQVPANLLEALSLDIGQLHAQGWNGIPGARWAMYAIPKAQPQRRERVSLSRSIKANFARYAIVCNVPVKLTEALSLGERFRQALMSRSQVDNIPDPIFSGRDANEKPLRNHQHAWYLPEDTDGDGKIDAVVVYARENFSQKAIAALQSLHQVWGRDRFKVQTLLTSFGDVEDYRASVGDVRGRSLVVGCGTVWQNITPMLLPRHAHYSASGEPKINPETGLPKDGPEDQVRWLLKQLGFPQEAIEKVEELSDEQGRKLSQFDAFQFQRRRTQGQGSKSSDRGYWFRLTFKEPQKGPIALGYAAHFGLGTFIPIR</sequence>
<dbReference type="OrthoDB" id="128883at2"/>
<dbReference type="InterPro" id="IPR019089">
    <property type="entry name" value="Cas_GSU0054"/>
</dbReference>
<proteinExistence type="predicted"/>
<comment type="caution">
    <text evidence="1">The sequence shown here is derived from an EMBL/GenBank/DDBJ whole genome shotgun (WGS) entry which is preliminary data.</text>
</comment>
<organism evidence="1">
    <name type="scientific">Desertifilum tharense IPPAS B-1220</name>
    <dbReference type="NCBI Taxonomy" id="1781255"/>
    <lineage>
        <taxon>Bacteria</taxon>
        <taxon>Bacillati</taxon>
        <taxon>Cyanobacteriota</taxon>
        <taxon>Cyanophyceae</taxon>
        <taxon>Desertifilales</taxon>
        <taxon>Desertifilaceae</taxon>
        <taxon>Desertifilum</taxon>
    </lineage>
</organism>
<evidence type="ECO:0000313" key="1">
    <source>
        <dbReference type="EMBL" id="OEJ74445.1"/>
    </source>
</evidence>
<name>A0A1E5QIE3_9CYAN</name>
<protein>
    <submittedName>
        <fullName evidence="1">Type I-U CRISPR-associated protein Cas5/Cas6</fullName>
    </submittedName>
</protein>
<reference evidence="1" key="1">
    <citation type="submission" date="2016-09" db="EMBL/GenBank/DDBJ databases">
        <title>Draft genome of thermotolerant cyanobacterium Desertifilum sp. strain IPPAS B-1220.</title>
        <authorList>
            <person name="Sinetova M.A."/>
            <person name="Bolakhan K."/>
            <person name="Zayadan B.K."/>
            <person name="Mironov K.S."/>
            <person name="Ustinova V."/>
            <person name="Kupriyanova E.V."/>
            <person name="Sidorov R.A."/>
            <person name="Skrypnik A.N."/>
            <person name="Gogoleva N.E."/>
            <person name="Gogolev Y.V."/>
            <person name="Los D.A."/>
        </authorList>
    </citation>
    <scope>NUCLEOTIDE SEQUENCE [LARGE SCALE GENOMIC DNA]</scope>
    <source>
        <strain evidence="1">IPPAS B-1220</strain>
    </source>
</reference>
<accession>A0A1E5QIE3</accession>
<dbReference type="EMBL" id="MJGC01000066">
    <property type="protein sequence ID" value="OEJ74445.1"/>
    <property type="molecule type" value="Genomic_DNA"/>
</dbReference>
<dbReference type="NCBIfam" id="TIGR02165">
    <property type="entry name" value="cas5_6_GSU0054"/>
    <property type="match status" value="1"/>
</dbReference>
<dbReference type="AlphaFoldDB" id="A0A1E5QIE3"/>
<dbReference type="STRING" id="1781255.BH720_14575"/>